<dbReference type="Proteomes" id="UP001620597">
    <property type="component" value="Unassembled WGS sequence"/>
</dbReference>
<dbReference type="PANTHER" id="PTHR22789">
    <property type="entry name" value="FUCULOSE PHOSPHATE ALDOLASE"/>
    <property type="match status" value="1"/>
</dbReference>
<proteinExistence type="predicted"/>
<feature type="domain" description="Class II aldolase/adducin N-terminal" evidence="3">
    <location>
        <begin position="20"/>
        <end position="192"/>
    </location>
</feature>
<keyword evidence="1" id="KW-0479">Metal-binding</keyword>
<dbReference type="InterPro" id="IPR001303">
    <property type="entry name" value="Aldolase_II/adducin_N"/>
</dbReference>
<accession>A0ABW8NJ61</accession>
<evidence type="ECO:0000313" key="5">
    <source>
        <dbReference type="Proteomes" id="UP001620597"/>
    </source>
</evidence>
<dbReference type="InterPro" id="IPR036409">
    <property type="entry name" value="Aldolase_II/adducin_N_sf"/>
</dbReference>
<evidence type="ECO:0000259" key="3">
    <source>
        <dbReference type="SMART" id="SM01007"/>
    </source>
</evidence>
<name>A0ABW8NJ61_9GAMM</name>
<evidence type="ECO:0000313" key="4">
    <source>
        <dbReference type="EMBL" id="MFK4752932.1"/>
    </source>
</evidence>
<evidence type="ECO:0000256" key="1">
    <source>
        <dbReference type="ARBA" id="ARBA00022723"/>
    </source>
</evidence>
<sequence length="233" mass="25491">MTTHPHPLEESILVPAASQILVRRAARALDRHGLVHAYGHCSTRLSTTHFLVCAPKPLGTIGPQDTGTVVSIDGDLPEHVLGEVRIHREIYRRRPEVNGVVRSMPPSAMSLSALGRTPRALHGMGSYFAPCPELWDDPQLIRSDEAATALADQLGDGSAIVMRGNGVVTAAISLEEAVSLTWYLNDAARVELDCLSMAQAVRELSLAEAHQRATRSGRIFERMWDYLTWGDPE</sequence>
<dbReference type="PANTHER" id="PTHR22789:SF0">
    <property type="entry name" value="3-OXO-TETRONATE 4-PHOSPHATE DECARBOXYLASE-RELATED"/>
    <property type="match status" value="1"/>
</dbReference>
<keyword evidence="5" id="KW-1185">Reference proteome</keyword>
<dbReference type="SMART" id="SM01007">
    <property type="entry name" value="Aldolase_II"/>
    <property type="match status" value="1"/>
</dbReference>
<reference evidence="4 5" key="1">
    <citation type="submission" date="2024-03" db="EMBL/GenBank/DDBJ databases">
        <title>High-quality draft genome sequence of Oceanobacter sp. wDCs-4.</title>
        <authorList>
            <person name="Dong C."/>
        </authorList>
    </citation>
    <scope>NUCLEOTIDE SEQUENCE [LARGE SCALE GENOMIC DNA]</scope>
    <source>
        <strain evidence="5">wDCs-4</strain>
    </source>
</reference>
<protein>
    <submittedName>
        <fullName evidence="4">Class II aldolase/adducin family protein</fullName>
    </submittedName>
</protein>
<dbReference type="RefSeq" id="WP_416206056.1">
    <property type="nucleotide sequence ID" value="NZ_JBBKTX010000012.1"/>
</dbReference>
<dbReference type="EMBL" id="JBBKTX010000012">
    <property type="protein sequence ID" value="MFK4752932.1"/>
    <property type="molecule type" value="Genomic_DNA"/>
</dbReference>
<keyword evidence="2" id="KW-0456">Lyase</keyword>
<dbReference type="Pfam" id="PF00596">
    <property type="entry name" value="Aldolase_II"/>
    <property type="match status" value="1"/>
</dbReference>
<gene>
    <name evidence="4" type="ORF">WG929_10975</name>
</gene>
<dbReference type="SUPFAM" id="SSF53639">
    <property type="entry name" value="AraD/HMP-PK domain-like"/>
    <property type="match status" value="1"/>
</dbReference>
<dbReference type="Gene3D" id="3.40.225.10">
    <property type="entry name" value="Class II aldolase/adducin N-terminal domain"/>
    <property type="match status" value="1"/>
</dbReference>
<organism evidence="4 5">
    <name type="scientific">Oceanobacter antarcticus</name>
    <dbReference type="NCBI Taxonomy" id="3133425"/>
    <lineage>
        <taxon>Bacteria</taxon>
        <taxon>Pseudomonadati</taxon>
        <taxon>Pseudomonadota</taxon>
        <taxon>Gammaproteobacteria</taxon>
        <taxon>Oceanospirillales</taxon>
        <taxon>Oceanospirillaceae</taxon>
        <taxon>Oceanobacter</taxon>
    </lineage>
</organism>
<evidence type="ECO:0000256" key="2">
    <source>
        <dbReference type="ARBA" id="ARBA00023239"/>
    </source>
</evidence>
<comment type="caution">
    <text evidence="4">The sequence shown here is derived from an EMBL/GenBank/DDBJ whole genome shotgun (WGS) entry which is preliminary data.</text>
</comment>
<dbReference type="InterPro" id="IPR050197">
    <property type="entry name" value="Aldolase_class_II_sugar_metab"/>
</dbReference>